<feature type="binding site" evidence="10">
    <location>
        <position position="137"/>
    </location>
    <ligand>
        <name>Mg(2+)</name>
        <dbReference type="ChEBI" id="CHEBI:18420"/>
        <label>1</label>
        <note>catalytic</note>
    </ligand>
</feature>
<dbReference type="InterPro" id="IPR020583">
    <property type="entry name" value="Inositol_monoP_metal-BS"/>
</dbReference>
<evidence type="ECO:0000256" key="2">
    <source>
        <dbReference type="ARBA" id="ARBA00009759"/>
    </source>
</evidence>
<dbReference type="OMA" id="TINDEVW"/>
<comment type="subcellular location">
    <subcellularLocation>
        <location evidence="1">Membrane</location>
        <topology evidence="1">Multi-pass membrane protein</topology>
    </subcellularLocation>
</comment>
<feature type="domain" description="Major facilitator superfamily (MFS) profile" evidence="12">
    <location>
        <begin position="423"/>
        <end position="867"/>
    </location>
</feature>
<feature type="transmembrane region" description="Helical" evidence="11">
    <location>
        <begin position="744"/>
        <end position="765"/>
    </location>
</feature>
<feature type="transmembrane region" description="Helical" evidence="11">
    <location>
        <begin position="719"/>
        <end position="739"/>
    </location>
</feature>
<feature type="transmembrane region" description="Helical" evidence="11">
    <location>
        <begin position="503"/>
        <end position="523"/>
    </location>
</feature>
<evidence type="ECO:0000313" key="13">
    <source>
        <dbReference type="EMBL" id="RFU23774.1"/>
    </source>
</evidence>
<evidence type="ECO:0000256" key="4">
    <source>
        <dbReference type="ARBA" id="ARBA00022448"/>
    </source>
</evidence>
<dbReference type="InterPro" id="IPR000760">
    <property type="entry name" value="Inositol_monophosphatase-like"/>
</dbReference>
<evidence type="ECO:0000256" key="3">
    <source>
        <dbReference type="ARBA" id="ARBA00010992"/>
    </source>
</evidence>
<feature type="transmembrane region" description="Helical" evidence="11">
    <location>
        <begin position="680"/>
        <end position="699"/>
    </location>
</feature>
<feature type="transmembrane region" description="Helical" evidence="11">
    <location>
        <begin position="529"/>
        <end position="549"/>
    </location>
</feature>
<evidence type="ECO:0000256" key="1">
    <source>
        <dbReference type="ARBA" id="ARBA00004141"/>
    </source>
</evidence>
<evidence type="ECO:0000259" key="12">
    <source>
        <dbReference type="PROSITE" id="PS50850"/>
    </source>
</evidence>
<evidence type="ECO:0000256" key="9">
    <source>
        <dbReference type="ARBA" id="ARBA00023136"/>
    </source>
</evidence>
<keyword evidence="8 11" id="KW-1133">Transmembrane helix</keyword>
<dbReference type="PROSITE" id="PS50850">
    <property type="entry name" value="MFS"/>
    <property type="match status" value="1"/>
</dbReference>
<dbReference type="FunFam" id="1.20.1250.20:FF:000078">
    <property type="entry name" value="MFS maltose transporter, putative"/>
    <property type="match status" value="1"/>
</dbReference>
<dbReference type="PROSITE" id="PS00629">
    <property type="entry name" value="IMP_1"/>
    <property type="match status" value="1"/>
</dbReference>
<feature type="binding site" evidence="10">
    <location>
        <position position="68"/>
    </location>
    <ligand>
        <name>Mg(2+)</name>
        <dbReference type="ChEBI" id="CHEBI:18420"/>
        <label>1</label>
        <note>catalytic</note>
    </ligand>
</feature>
<name>A0A3E2GRK5_SCYLI</name>
<dbReference type="Gene3D" id="3.30.540.10">
    <property type="entry name" value="Fructose-1,6-Bisphosphatase, subunit A, domain 1"/>
    <property type="match status" value="1"/>
</dbReference>
<dbReference type="SUPFAM" id="SSF56655">
    <property type="entry name" value="Carbohydrate phosphatase"/>
    <property type="match status" value="1"/>
</dbReference>
<evidence type="ECO:0000313" key="14">
    <source>
        <dbReference type="Proteomes" id="UP000258309"/>
    </source>
</evidence>
<feature type="transmembrane region" description="Helical" evidence="11">
    <location>
        <begin position="771"/>
        <end position="795"/>
    </location>
</feature>
<dbReference type="OrthoDB" id="6612291at2759"/>
<dbReference type="GO" id="GO:0046872">
    <property type="term" value="F:metal ion binding"/>
    <property type="evidence" value="ECO:0007669"/>
    <property type="project" value="UniProtKB-KW"/>
</dbReference>
<feature type="non-terminal residue" evidence="13">
    <location>
        <position position="905"/>
    </location>
</feature>
<feature type="binding site" evidence="10">
    <location>
        <position position="292"/>
    </location>
    <ligand>
        <name>Mg(2+)</name>
        <dbReference type="ChEBI" id="CHEBI:18420"/>
        <label>1</label>
        <note>catalytic</note>
    </ligand>
</feature>
<dbReference type="Proteomes" id="UP000258309">
    <property type="component" value="Unassembled WGS sequence"/>
</dbReference>
<dbReference type="Gene3D" id="3.40.190.80">
    <property type="match status" value="1"/>
</dbReference>
<keyword evidence="4" id="KW-0813">Transport</keyword>
<keyword evidence="6 10" id="KW-0479">Metal-binding</keyword>
<evidence type="ECO:0000256" key="7">
    <source>
        <dbReference type="ARBA" id="ARBA00022842"/>
    </source>
</evidence>
<comment type="cofactor">
    <cofactor evidence="10">
        <name>Mg(2+)</name>
        <dbReference type="ChEBI" id="CHEBI:18420"/>
    </cofactor>
</comment>
<comment type="similarity">
    <text evidence="3">Belongs to the major facilitator superfamily. Sugar transporter (TC 2.A.1.1) family.</text>
</comment>
<dbReference type="InterPro" id="IPR050360">
    <property type="entry name" value="MFS_Sugar_Transporters"/>
</dbReference>
<dbReference type="SUPFAM" id="SSF103473">
    <property type="entry name" value="MFS general substrate transporter"/>
    <property type="match status" value="1"/>
</dbReference>
<keyword evidence="9 11" id="KW-0472">Membrane</keyword>
<dbReference type="PANTHER" id="PTHR48022">
    <property type="entry name" value="PLASTIDIC GLUCOSE TRANSPORTER 4"/>
    <property type="match status" value="1"/>
</dbReference>
<dbReference type="Pfam" id="PF00459">
    <property type="entry name" value="Inositol_P"/>
    <property type="match status" value="1"/>
</dbReference>
<dbReference type="AlphaFoldDB" id="A0A3E2GRK5"/>
<dbReference type="CDD" id="cd01517">
    <property type="entry name" value="PAP_phosphatase"/>
    <property type="match status" value="1"/>
</dbReference>
<proteinExistence type="inferred from homology"/>
<evidence type="ECO:0000256" key="5">
    <source>
        <dbReference type="ARBA" id="ARBA00022692"/>
    </source>
</evidence>
<dbReference type="InterPro" id="IPR005828">
    <property type="entry name" value="MFS_sugar_transport-like"/>
</dbReference>
<protein>
    <recommendedName>
        <fullName evidence="12">Major facilitator superfamily (MFS) profile domain-containing protein</fullName>
    </recommendedName>
</protein>
<organism evidence="13 14">
    <name type="scientific">Scytalidium lignicola</name>
    <name type="common">Hyphomycete</name>
    <dbReference type="NCBI Taxonomy" id="5539"/>
    <lineage>
        <taxon>Eukaryota</taxon>
        <taxon>Fungi</taxon>
        <taxon>Dikarya</taxon>
        <taxon>Ascomycota</taxon>
        <taxon>Pezizomycotina</taxon>
        <taxon>Leotiomycetes</taxon>
        <taxon>Leotiomycetes incertae sedis</taxon>
        <taxon>Scytalidium</taxon>
    </lineage>
</organism>
<evidence type="ECO:0000256" key="10">
    <source>
        <dbReference type="PIRSR" id="PIRSR600760-2"/>
    </source>
</evidence>
<feature type="binding site" evidence="10">
    <location>
        <position position="135"/>
    </location>
    <ligand>
        <name>Mg(2+)</name>
        <dbReference type="ChEBI" id="CHEBI:18420"/>
        <label>1</label>
        <note>catalytic</note>
    </ligand>
</feature>
<evidence type="ECO:0000256" key="11">
    <source>
        <dbReference type="SAM" id="Phobius"/>
    </source>
</evidence>
<feature type="transmembrane region" description="Helical" evidence="11">
    <location>
        <begin position="816"/>
        <end position="833"/>
    </location>
</feature>
<comment type="caution">
    <text evidence="13">The sequence shown here is derived from an EMBL/GenBank/DDBJ whole genome shotgun (WGS) entry which is preliminary data.</text>
</comment>
<dbReference type="Pfam" id="PF00083">
    <property type="entry name" value="Sugar_tr"/>
    <property type="match status" value="1"/>
</dbReference>
<dbReference type="EMBL" id="NCSJ02000618">
    <property type="protein sequence ID" value="RFU23774.1"/>
    <property type="molecule type" value="Genomic_DNA"/>
</dbReference>
<dbReference type="InterPro" id="IPR020846">
    <property type="entry name" value="MFS_dom"/>
</dbReference>
<dbReference type="GO" id="GO:0016020">
    <property type="term" value="C:membrane"/>
    <property type="evidence" value="ECO:0007669"/>
    <property type="project" value="UniProtKB-SubCell"/>
</dbReference>
<dbReference type="NCBIfam" id="TIGR00879">
    <property type="entry name" value="SP"/>
    <property type="match status" value="1"/>
</dbReference>
<sequence>MTTSYAREQHVAELAVLRASILTKQVQSTVTEIAKDDNSPVTIADFAAQALLIAALRDAFPNDEFLGEEDSYALRADEALSNKVFELVLSATDVIDPGALGVSFPKPRSLGEMLDLIDLGGCGTGGDKGRFWVMDPIDGTATFLRGQQYAVSLSLIENGKEVLGVLGCPNINAEMVRISEENIDRSGLGVMLTAVRGQGSMIRTMTHSGLEVALPLNILDPSDSNKLQIVDCIGSKAFRHDVVVKLADHLQAAFPNIEIWSSHIRYVALILGGGNAQFWVPASPASKMYIWDHAGTQLIFTELGGRVTDLDGKDMDFGAGRDLNRNRGNRKVSMSRIINSDQALPGLASGELLNTGDQATRLGPQTQKSLQKCTMDAVMESKESTEPKILQQELVADVEEATRKDHELTLFQAIKLYPKAVAWSAVISASTIMDGYDFHVLGSLFAQPAFQKAFGDLQPDGTYQVSAPWQSGLNNGSSVGALLGLFLAGYLTDKFGFRKTIMLALFFILCFIFIQFFATSLVMYEFGQIFISIPVAVFQTIASVYAVEVAPTCLRAFLTSYVNQMWVIGQILSTCVIRGVLNMEAPWAYRIPFAVQWFWPLPIAVAVIFAPESPWWLVRHNRFEEAKASLRRLASGEEASSVNIEKAMALIVLTTEYERQINSSTSYVACFKGTDLRRTIIVIFLFCIQIIGGTTLRSYATYFFEQAGLPAEQSFNMSIITYVVSFVGTIVAWFLMPYVGRRTLFLWGLYINTIIYFIIGGLGIPQHRSDLSWAIASLLVVNGFVCYVCIIPVIFVLSPEIPSTLLRSKSVPVGRFVYSAINIAASILVSYQINPSAWGWGAKSGFFWGVCAVFGVLVTYFILPETKDRTIAEIDLLFEKRVSARKFAETQVNASDVAMQGAPRS</sequence>
<evidence type="ECO:0000256" key="6">
    <source>
        <dbReference type="ARBA" id="ARBA00022723"/>
    </source>
</evidence>
<dbReference type="Gene3D" id="1.20.1250.20">
    <property type="entry name" value="MFS general substrate transporter like domains"/>
    <property type="match status" value="1"/>
</dbReference>
<keyword evidence="5 11" id="KW-0812">Transmembrane</keyword>
<dbReference type="InterPro" id="IPR003663">
    <property type="entry name" value="Sugar/inositol_transpt"/>
</dbReference>
<dbReference type="GO" id="GO:0005351">
    <property type="term" value="F:carbohydrate:proton symporter activity"/>
    <property type="evidence" value="ECO:0007669"/>
    <property type="project" value="TreeGrafter"/>
</dbReference>
<dbReference type="PANTHER" id="PTHR48022:SF5">
    <property type="entry name" value="ALPHA-GLUCOSIDES PERMEASE MPH2-RELATED"/>
    <property type="match status" value="1"/>
</dbReference>
<feature type="binding site" evidence="10">
    <location>
        <position position="138"/>
    </location>
    <ligand>
        <name>Mg(2+)</name>
        <dbReference type="ChEBI" id="CHEBI:18420"/>
        <label>1</label>
        <note>catalytic</note>
    </ligand>
</feature>
<accession>A0A3E2GRK5</accession>
<reference evidence="13 14" key="1">
    <citation type="submission" date="2018-05" db="EMBL/GenBank/DDBJ databases">
        <title>Draft genome sequence of Scytalidium lignicola DSM 105466, a ubiquitous saprotrophic fungus.</title>
        <authorList>
            <person name="Buettner E."/>
            <person name="Gebauer A.M."/>
            <person name="Hofrichter M."/>
            <person name="Liers C."/>
            <person name="Kellner H."/>
        </authorList>
    </citation>
    <scope>NUCLEOTIDE SEQUENCE [LARGE SCALE GENOMIC DNA]</scope>
    <source>
        <strain evidence="13 14">DSM 105466</strain>
    </source>
</reference>
<dbReference type="InterPro" id="IPR036259">
    <property type="entry name" value="MFS_trans_sf"/>
</dbReference>
<feature type="transmembrane region" description="Helical" evidence="11">
    <location>
        <begin position="587"/>
        <end position="610"/>
    </location>
</feature>
<keyword evidence="7 10" id="KW-0460">Magnesium</keyword>
<comment type="similarity">
    <text evidence="2">Belongs to the inositol monophosphatase superfamily.</text>
</comment>
<keyword evidence="14" id="KW-1185">Reference proteome</keyword>
<gene>
    <name evidence="13" type="ORF">B7463_g12564</name>
</gene>
<evidence type="ECO:0000256" key="8">
    <source>
        <dbReference type="ARBA" id="ARBA00022989"/>
    </source>
</evidence>
<feature type="transmembrane region" description="Helical" evidence="11">
    <location>
        <begin position="845"/>
        <end position="863"/>
    </location>
</feature>
<feature type="non-terminal residue" evidence="13">
    <location>
        <position position="1"/>
    </location>
</feature>